<dbReference type="GO" id="GO:0005829">
    <property type="term" value="C:cytosol"/>
    <property type="evidence" value="ECO:0007669"/>
    <property type="project" value="TreeGrafter"/>
</dbReference>
<dbReference type="InterPro" id="IPR005886">
    <property type="entry name" value="UDP_G4E"/>
</dbReference>
<accession>A0A2P8AFS4</accession>
<dbReference type="CDD" id="cd05247">
    <property type="entry name" value="UDP_G4E_1_SDR_e"/>
    <property type="match status" value="1"/>
</dbReference>
<dbReference type="OrthoDB" id="9402762at2759"/>
<feature type="compositionally biased region" description="Low complexity" evidence="4">
    <location>
        <begin position="22"/>
        <end position="43"/>
    </location>
</feature>
<dbReference type="Proteomes" id="UP000243723">
    <property type="component" value="Unassembled WGS sequence"/>
</dbReference>
<evidence type="ECO:0000313" key="7">
    <source>
        <dbReference type="Proteomes" id="UP000243723"/>
    </source>
</evidence>
<sequence>MSAPAYTPSEVSSYNDSPSTRSPLWTPSFSSTPSSPGSSPDTSVYEDPNFFTLDETKRNFIRNSSKHVIVVGGLGYIGSHTTLELLKEGYNVIVVDDLSNSFASVIENVRNLASEWCSKQGLQVPMLKLHQFDYRSQWMRHLLSRYALRKTDENAEPRSRIAGVIHFAAFKSVEESISKPIAYYQNNICGLIELLSLLQEFGIKNFVFSSSATVYGTRANAGKPLKEKDLVHFPETVTTEDGESEELIPGATGLTSPYGRTKYFAEAILADVARADPSMRITALRYFNPVGCHPSGTLREDPRQVPTNLFPVIAQVLTGVRPILNVFGSDWDTRDGTAVRDFIHVMDLAKGHIAAMSAASSDKNTESFRSYNLGTGNGTTVAEVVTYFEKASGVKLPVNMTHRRAGDVGFCVAATKRATEELGWKTELSMEQCARDCWNAICMAQKEAEANKGLGISMEQ</sequence>
<feature type="region of interest" description="Disordered" evidence="4">
    <location>
        <begin position="1"/>
        <end position="43"/>
    </location>
</feature>
<dbReference type="InterPro" id="IPR016040">
    <property type="entry name" value="NAD(P)-bd_dom"/>
</dbReference>
<evidence type="ECO:0000256" key="3">
    <source>
        <dbReference type="ARBA" id="ARBA00023235"/>
    </source>
</evidence>
<keyword evidence="7" id="KW-1185">Reference proteome</keyword>
<dbReference type="InterPro" id="IPR036291">
    <property type="entry name" value="NAD(P)-bd_dom_sf"/>
</dbReference>
<organism evidence="6 7">
    <name type="scientific">Elsinoe australis</name>
    <dbReference type="NCBI Taxonomy" id="40998"/>
    <lineage>
        <taxon>Eukaryota</taxon>
        <taxon>Fungi</taxon>
        <taxon>Dikarya</taxon>
        <taxon>Ascomycota</taxon>
        <taxon>Pezizomycotina</taxon>
        <taxon>Dothideomycetes</taxon>
        <taxon>Dothideomycetidae</taxon>
        <taxon>Myriangiales</taxon>
        <taxon>Elsinoaceae</taxon>
        <taxon>Elsinoe</taxon>
    </lineage>
</organism>
<dbReference type="AlphaFoldDB" id="A0A2P8AFS4"/>
<dbReference type="PANTHER" id="PTHR43725:SF3">
    <property type="entry name" value="UDP-GLUCOSE 4-EPIMERASE (EUROFUNG)"/>
    <property type="match status" value="1"/>
</dbReference>
<comment type="cofactor">
    <cofactor evidence="1">
        <name>NAD(+)</name>
        <dbReference type="ChEBI" id="CHEBI:57540"/>
    </cofactor>
</comment>
<feature type="compositionally biased region" description="Polar residues" evidence="4">
    <location>
        <begin position="9"/>
        <end position="21"/>
    </location>
</feature>
<dbReference type="GO" id="GO:0006012">
    <property type="term" value="P:galactose metabolic process"/>
    <property type="evidence" value="ECO:0007669"/>
    <property type="project" value="InterPro"/>
</dbReference>
<evidence type="ECO:0000256" key="1">
    <source>
        <dbReference type="ARBA" id="ARBA00001911"/>
    </source>
</evidence>
<dbReference type="Gene3D" id="3.90.25.10">
    <property type="entry name" value="UDP-galactose 4-epimerase, domain 1"/>
    <property type="match status" value="1"/>
</dbReference>
<keyword evidence="3" id="KW-0413">Isomerase</keyword>
<evidence type="ECO:0000256" key="4">
    <source>
        <dbReference type="SAM" id="MobiDB-lite"/>
    </source>
</evidence>
<feature type="domain" description="NAD(P)-binding" evidence="5">
    <location>
        <begin position="70"/>
        <end position="436"/>
    </location>
</feature>
<name>A0A2P8AFS4_9PEZI</name>
<dbReference type="Pfam" id="PF16363">
    <property type="entry name" value="GDP_Man_Dehyd"/>
    <property type="match status" value="1"/>
</dbReference>
<dbReference type="SUPFAM" id="SSF51735">
    <property type="entry name" value="NAD(P)-binding Rossmann-fold domains"/>
    <property type="match status" value="1"/>
</dbReference>
<dbReference type="GO" id="GO:0003978">
    <property type="term" value="F:UDP-glucose 4-epimerase activity"/>
    <property type="evidence" value="ECO:0007669"/>
    <property type="project" value="InterPro"/>
</dbReference>
<keyword evidence="2" id="KW-0520">NAD</keyword>
<dbReference type="FunFam" id="3.40.50.720:FF:000418">
    <property type="entry name" value="UDP-glucose 4-epimerase 5"/>
    <property type="match status" value="1"/>
</dbReference>
<reference evidence="6 7" key="1">
    <citation type="submission" date="2017-05" db="EMBL/GenBank/DDBJ databases">
        <title>Draft genome sequence of Elsinoe australis.</title>
        <authorList>
            <person name="Cheng Q."/>
        </authorList>
    </citation>
    <scope>NUCLEOTIDE SEQUENCE [LARGE SCALE GENOMIC DNA]</scope>
    <source>
        <strain evidence="6 7">NL1</strain>
    </source>
</reference>
<evidence type="ECO:0000259" key="5">
    <source>
        <dbReference type="Pfam" id="PF16363"/>
    </source>
</evidence>
<dbReference type="EMBL" id="NHZQ01000010">
    <property type="protein sequence ID" value="PSK59316.1"/>
    <property type="molecule type" value="Genomic_DNA"/>
</dbReference>
<evidence type="ECO:0000313" key="6">
    <source>
        <dbReference type="EMBL" id="PSK59316.1"/>
    </source>
</evidence>
<dbReference type="PANTHER" id="PTHR43725">
    <property type="entry name" value="UDP-GLUCOSE 4-EPIMERASE"/>
    <property type="match status" value="1"/>
</dbReference>
<dbReference type="STRING" id="40998.A0A2P8AFS4"/>
<dbReference type="Gene3D" id="3.40.50.720">
    <property type="entry name" value="NAD(P)-binding Rossmann-like Domain"/>
    <property type="match status" value="1"/>
</dbReference>
<comment type="caution">
    <text evidence="6">The sequence shown here is derived from an EMBL/GenBank/DDBJ whole genome shotgun (WGS) entry which is preliminary data.</text>
</comment>
<protein>
    <submittedName>
        <fullName evidence="6">Bifunctional protein GAL10</fullName>
    </submittedName>
</protein>
<evidence type="ECO:0000256" key="2">
    <source>
        <dbReference type="ARBA" id="ARBA00023027"/>
    </source>
</evidence>
<proteinExistence type="predicted"/>
<gene>
    <name evidence="6" type="ORF">B9Z65_3640</name>
</gene>